<evidence type="ECO:0000313" key="4">
    <source>
        <dbReference type="Proteomes" id="UP000249645"/>
    </source>
</evidence>
<evidence type="ECO:0000256" key="1">
    <source>
        <dbReference type="ARBA" id="ARBA00004196"/>
    </source>
</evidence>
<proteinExistence type="predicted"/>
<name>A0A2W5F4V3_9SPHI</name>
<dbReference type="GO" id="GO:0030313">
    <property type="term" value="C:cell envelope"/>
    <property type="evidence" value="ECO:0007669"/>
    <property type="project" value="UniProtKB-SubCell"/>
</dbReference>
<dbReference type="InterPro" id="IPR008929">
    <property type="entry name" value="Chondroitin_lyas"/>
</dbReference>
<protein>
    <submittedName>
        <fullName evidence="3">Heparinase</fullName>
    </submittedName>
</protein>
<dbReference type="Pfam" id="PF07940">
    <property type="entry name" value="Hepar_II_III_C"/>
    <property type="match status" value="1"/>
</dbReference>
<comment type="subcellular location">
    <subcellularLocation>
        <location evidence="1">Cell envelope</location>
    </subcellularLocation>
</comment>
<organism evidence="3 4">
    <name type="scientific">Pseudopedobacter saltans</name>
    <dbReference type="NCBI Taxonomy" id="151895"/>
    <lineage>
        <taxon>Bacteria</taxon>
        <taxon>Pseudomonadati</taxon>
        <taxon>Bacteroidota</taxon>
        <taxon>Sphingobacteriia</taxon>
        <taxon>Sphingobacteriales</taxon>
        <taxon>Sphingobacteriaceae</taxon>
        <taxon>Pseudopedobacter</taxon>
    </lineage>
</organism>
<gene>
    <name evidence="3" type="ORF">DI598_05635</name>
</gene>
<dbReference type="Gene3D" id="1.50.10.100">
    <property type="entry name" value="Chondroitin AC/alginate lyase"/>
    <property type="match status" value="1"/>
</dbReference>
<dbReference type="AlphaFoldDB" id="A0A2W5F4V3"/>
<accession>A0A2W5F4V3</accession>
<dbReference type="Proteomes" id="UP000249645">
    <property type="component" value="Unassembled WGS sequence"/>
</dbReference>
<dbReference type="EMBL" id="QFOI01000068">
    <property type="protein sequence ID" value="PZP50428.1"/>
    <property type="molecule type" value="Genomic_DNA"/>
</dbReference>
<reference evidence="3 4" key="1">
    <citation type="submission" date="2017-11" db="EMBL/GenBank/DDBJ databases">
        <title>Infants hospitalized years apart are colonized by the same room-sourced microbial strains.</title>
        <authorList>
            <person name="Brooks B."/>
            <person name="Olm M.R."/>
            <person name="Firek B.A."/>
            <person name="Baker R."/>
            <person name="Thomas B.C."/>
            <person name="Morowitz M.J."/>
            <person name="Banfield J.F."/>
        </authorList>
    </citation>
    <scope>NUCLEOTIDE SEQUENCE [LARGE SCALE GENOMIC DNA]</scope>
    <source>
        <strain evidence="3">S2_009_000_R2_76</strain>
    </source>
</reference>
<evidence type="ECO:0000259" key="2">
    <source>
        <dbReference type="Pfam" id="PF07940"/>
    </source>
</evidence>
<feature type="domain" description="Heparinase II/III-like C-terminal" evidence="2">
    <location>
        <begin position="435"/>
        <end position="561"/>
    </location>
</feature>
<dbReference type="SUPFAM" id="SSF48230">
    <property type="entry name" value="Chondroitin AC/alginate lyase"/>
    <property type="match status" value="1"/>
</dbReference>
<dbReference type="Gene3D" id="2.70.98.70">
    <property type="match status" value="1"/>
</dbReference>
<dbReference type="GO" id="GO:0016829">
    <property type="term" value="F:lyase activity"/>
    <property type="evidence" value="ECO:0007669"/>
    <property type="project" value="InterPro"/>
</dbReference>
<dbReference type="InterPro" id="IPR012480">
    <property type="entry name" value="Hepar_II_III_C"/>
</dbReference>
<comment type="caution">
    <text evidence="3">The sequence shown here is derived from an EMBL/GenBank/DDBJ whole genome shotgun (WGS) entry which is preliminary data.</text>
</comment>
<evidence type="ECO:0000313" key="3">
    <source>
        <dbReference type="EMBL" id="PZP50428.1"/>
    </source>
</evidence>
<sequence length="645" mass="73342">MIKVFYNRLFLLCGCLIFSIVLYAQQERNYLTKSVSVAQLAGMLSTKDEWVNFPSYENRAGWSVIDSSLRNDLIRKAVSKLDYKYQFVPSSAYLAFATTGDRGVMERPYAQNCNAVRDLVLGELMEGRKRFIPQIINGINNLIEMQTWALSAHLALQGKHKPGVIDSTQNIIDLGAGRTGAMLAWTYYFLQKELDLFKPGTSAKLSSEIQRRIVDTYEERNDFWWMALNGHKLVNNWNVWCNYNSLTCILLMEQDTKKKINAVYKTMRSVDKFINYYKDDGACEEGPSYWSEAGGNLYNYLSLIKSVTNNQIDLFVQPLVKNMAAYIYNVYIGNQYYVNFADAHAKIIPDPGLIYGFGNAIGDDKMKSFGAFLAKNERFNSGDIFETLNYLFEQKNISKTSNLPPLPKDVQYKETQITIGRDKENSLEGFYFAAKGGNNNESHNHNDIGSFILYYNSKPLLIDIGSGTYTAKTFSAKRYELFNTRSLNHNVPLINGIEQQAGAQFKSSSYNYRSSANDVSLSIGIESAYPDSANVDKWERSYLLSRGKSFTIKDMFSLKENNGKTSDNFVTAIKPIQVKSGELIFNVSGEVVKLKYEDEKMDYKLVSIPLTDPPLIKEWGNSLYRLEFILKKNILKVSTTITISK</sequence>